<dbReference type="PRINTS" id="PR00682">
    <property type="entry name" value="IPNSYNTHASE"/>
</dbReference>
<dbReference type="Gene3D" id="2.60.120.330">
    <property type="entry name" value="B-lactam Antibiotic, Isopenicillin N Synthase, Chain"/>
    <property type="match status" value="1"/>
</dbReference>
<dbReference type="InterPro" id="IPR005123">
    <property type="entry name" value="Oxoglu/Fe-dep_dioxygenase_dom"/>
</dbReference>
<dbReference type="FunFam" id="2.60.120.330:FF:000013">
    <property type="entry name" value="Gibberellin 3-beta-dioxygenase 1"/>
    <property type="match status" value="1"/>
</dbReference>
<dbReference type="EMBL" id="HQ026485">
    <property type="protein sequence ID" value="ADM47339.1"/>
    <property type="molecule type" value="mRNA"/>
</dbReference>
<keyword evidence="6 10" id="KW-0408">Iron</keyword>
<evidence type="ECO:0000256" key="9">
    <source>
        <dbReference type="ARBA" id="ARBA00066695"/>
    </source>
</evidence>
<dbReference type="InterPro" id="IPR026992">
    <property type="entry name" value="DIOX_N"/>
</dbReference>
<evidence type="ECO:0000256" key="5">
    <source>
        <dbReference type="ARBA" id="ARBA00023002"/>
    </source>
</evidence>
<evidence type="ECO:0000259" key="11">
    <source>
        <dbReference type="PROSITE" id="PS51471"/>
    </source>
</evidence>
<evidence type="ECO:0000256" key="8">
    <source>
        <dbReference type="ARBA" id="ARBA00061560"/>
    </source>
</evidence>
<comment type="cofactor">
    <cofactor evidence="1">
        <name>L-ascorbate</name>
        <dbReference type="ChEBI" id="CHEBI:38290"/>
    </cofactor>
</comment>
<dbReference type="Pfam" id="PF03171">
    <property type="entry name" value="2OG-FeII_Oxy"/>
    <property type="match status" value="1"/>
</dbReference>
<dbReference type="SUPFAM" id="SSF51197">
    <property type="entry name" value="Clavaminate synthase-like"/>
    <property type="match status" value="1"/>
</dbReference>
<dbReference type="AlphaFoldDB" id="E1AXG6"/>
<evidence type="ECO:0000256" key="7">
    <source>
        <dbReference type="ARBA" id="ARBA00037909"/>
    </source>
</evidence>
<proteinExistence type="evidence at transcript level"/>
<keyword evidence="4" id="KW-0223">Dioxygenase</keyword>
<keyword evidence="3 10" id="KW-0479">Metal-binding</keyword>
<dbReference type="PROSITE" id="PS51471">
    <property type="entry name" value="FE2OG_OXY"/>
    <property type="match status" value="1"/>
</dbReference>
<dbReference type="InterPro" id="IPR027443">
    <property type="entry name" value="IPNS-like_sf"/>
</dbReference>
<keyword evidence="5 10" id="KW-0560">Oxidoreductase</keyword>
<evidence type="ECO:0000256" key="10">
    <source>
        <dbReference type="RuleBase" id="RU003682"/>
    </source>
</evidence>
<accession>E1AXG6</accession>
<sequence>MTTLSETYRDHPLHLQHIVPLDFTSLRTVPDSHDWPQSASHDIATSSSHELHTNGDVSIPLIDLTDPDAAMLISNACKTWGVFQLTNHVVPMSLIERVEGVSGRLFDLPMTRKLKALRASGGATGYGLPRITPFFSKYMWHEGFTIIGSPTDHASQLWPSNYQPFCDAMEEYQRKMKSLAEQITHLILSSLNNNPDDAGIKNWLDSAGAAACSTALQLNCYPPCPDPTRVMGLAPHTDTFLLTILHQSRTCGLQIFRDGAGWVPVPLVAGALIVNVGDLFHIMSNGRFPNVLHRVVVDPTRRRLSMAYFYGPPPDFCVSPLNKPPESLRYQSVVVKDYVRLKAKNLENALSMIKI</sequence>
<dbReference type="Pfam" id="PF14226">
    <property type="entry name" value="DIOX_N"/>
    <property type="match status" value="1"/>
</dbReference>
<protein>
    <recommendedName>
        <fullName evidence="9">gibberellin 3beta-dioxygenase</fullName>
        <ecNumber evidence="9">1.14.11.15</ecNumber>
    </recommendedName>
</protein>
<comment type="pathway">
    <text evidence="2">Hormone biosynthesis.</text>
</comment>
<evidence type="ECO:0000256" key="1">
    <source>
        <dbReference type="ARBA" id="ARBA00001961"/>
    </source>
</evidence>
<dbReference type="GO" id="GO:0016707">
    <property type="term" value="F:gibberellin 3-beta-dioxygenase activity"/>
    <property type="evidence" value="ECO:0007669"/>
    <property type="project" value="UniProtKB-EC"/>
</dbReference>
<dbReference type="EC" id="1.14.11.15" evidence="9"/>
<evidence type="ECO:0000313" key="12">
    <source>
        <dbReference type="EMBL" id="ADM47339.1"/>
    </source>
</evidence>
<dbReference type="GO" id="GO:0046872">
    <property type="term" value="F:metal ion binding"/>
    <property type="evidence" value="ECO:0007669"/>
    <property type="project" value="UniProtKB-KW"/>
</dbReference>
<evidence type="ECO:0000256" key="2">
    <source>
        <dbReference type="ARBA" id="ARBA00004972"/>
    </source>
</evidence>
<organism evidence="12">
    <name type="scientific">Marah macrocarpa</name>
    <dbReference type="NCBI Taxonomy" id="48242"/>
    <lineage>
        <taxon>Eukaryota</taxon>
        <taxon>Viridiplantae</taxon>
        <taxon>Streptophyta</taxon>
        <taxon>Embryophyta</taxon>
        <taxon>Tracheophyta</taxon>
        <taxon>Spermatophyta</taxon>
        <taxon>Magnoliopsida</taxon>
        <taxon>eudicotyledons</taxon>
        <taxon>Gunneridae</taxon>
        <taxon>Pentapetalae</taxon>
        <taxon>rosids</taxon>
        <taxon>fabids</taxon>
        <taxon>Cucurbitales</taxon>
        <taxon>Cucurbitaceae</taxon>
        <taxon>Sicyoeae</taxon>
        <taxon>Marah</taxon>
    </lineage>
</organism>
<evidence type="ECO:0000256" key="3">
    <source>
        <dbReference type="ARBA" id="ARBA00022723"/>
    </source>
</evidence>
<comment type="similarity">
    <text evidence="8">Belongs to the iron/ascorbate-dependent oxidoreductase family. GA3OX subfamily.</text>
</comment>
<dbReference type="GO" id="GO:0009686">
    <property type="term" value="P:gibberellin biosynthetic process"/>
    <property type="evidence" value="ECO:0007669"/>
    <property type="project" value="UniProtKB-ARBA"/>
</dbReference>
<comment type="pathway">
    <text evidence="7">Plant hormone biosynthesis; gibberellin biosynthesis.</text>
</comment>
<evidence type="ECO:0000256" key="6">
    <source>
        <dbReference type="ARBA" id="ARBA00023004"/>
    </source>
</evidence>
<reference evidence="12" key="1">
    <citation type="journal article" date="2010" name="Phytochemistry">
        <title>Gibberellin 3-oxidases in developing embryos of the southern wild cucumber, Marah macrocarpus.</title>
        <authorList>
            <person name="Ward D.A."/>
            <person name="Macmillan J."/>
            <person name="Gong F."/>
            <person name="Phillips A.L."/>
            <person name="Hedden P."/>
        </authorList>
    </citation>
    <scope>NUCLEOTIDE SEQUENCE</scope>
</reference>
<name>E1AXG6_9ROSI</name>
<dbReference type="PANTHER" id="PTHR47990">
    <property type="entry name" value="2-OXOGLUTARATE (2OG) AND FE(II)-DEPENDENT OXYGENASE SUPERFAMILY PROTEIN-RELATED"/>
    <property type="match status" value="1"/>
</dbReference>
<dbReference type="InterPro" id="IPR044861">
    <property type="entry name" value="IPNS-like_FE2OG_OXY"/>
</dbReference>
<evidence type="ECO:0000256" key="4">
    <source>
        <dbReference type="ARBA" id="ARBA00022964"/>
    </source>
</evidence>
<feature type="domain" description="Fe2OG dioxygenase" evidence="11">
    <location>
        <begin position="212"/>
        <end position="312"/>
    </location>
</feature>
<dbReference type="InterPro" id="IPR050231">
    <property type="entry name" value="Iron_ascorbate_oxido_reductase"/>
</dbReference>